<dbReference type="SUPFAM" id="SSF141571">
    <property type="entry name" value="Pentapeptide repeat-like"/>
    <property type="match status" value="1"/>
</dbReference>
<dbReference type="PROSITE" id="PS00678">
    <property type="entry name" value="WD_REPEATS_1"/>
    <property type="match status" value="10"/>
</dbReference>
<evidence type="ECO:0000313" key="6">
    <source>
        <dbReference type="Proteomes" id="UP000031532"/>
    </source>
</evidence>
<dbReference type="InterPro" id="IPR015943">
    <property type="entry name" value="WD40/YVTN_repeat-like_dom_sf"/>
</dbReference>
<evidence type="ECO:0000256" key="1">
    <source>
        <dbReference type="ARBA" id="ARBA00022574"/>
    </source>
</evidence>
<dbReference type="PANTHER" id="PTHR19879">
    <property type="entry name" value="TRANSCRIPTION INITIATION FACTOR TFIID"/>
    <property type="match status" value="1"/>
</dbReference>
<feature type="repeat" description="WD" evidence="3">
    <location>
        <begin position="987"/>
        <end position="1028"/>
    </location>
</feature>
<dbReference type="SMART" id="SM00320">
    <property type="entry name" value="WD40"/>
    <property type="match status" value="14"/>
</dbReference>
<name>A0A9X5E7C4_9CYAN</name>
<dbReference type="GO" id="GO:0043531">
    <property type="term" value="F:ADP binding"/>
    <property type="evidence" value="ECO:0007669"/>
    <property type="project" value="InterPro"/>
</dbReference>
<feature type="repeat" description="WD" evidence="3">
    <location>
        <begin position="1113"/>
        <end position="1154"/>
    </location>
</feature>
<dbReference type="RefSeq" id="WP_039717172.1">
    <property type="nucleotide sequence ID" value="NZ_JTJC03000004.1"/>
</dbReference>
<dbReference type="FunFam" id="2.130.10.10:FF:000228">
    <property type="entry name" value="COMPASS-like H3K4 histone methylase component WDR5A"/>
    <property type="match status" value="2"/>
</dbReference>
<feature type="repeat" description="WD" evidence="3">
    <location>
        <begin position="777"/>
        <end position="818"/>
    </location>
</feature>
<evidence type="ECO:0000256" key="3">
    <source>
        <dbReference type="PROSITE-ProRule" id="PRU00221"/>
    </source>
</evidence>
<dbReference type="SUPFAM" id="SSF50998">
    <property type="entry name" value="Quinoprotein alcohol dehydrogenase-like"/>
    <property type="match status" value="2"/>
</dbReference>
<dbReference type="InterPro" id="IPR002182">
    <property type="entry name" value="NB-ARC"/>
</dbReference>
<dbReference type="Pfam" id="PF25173">
    <property type="entry name" value="Beta-prop_WDR3_1st"/>
    <property type="match status" value="2"/>
</dbReference>
<feature type="repeat" description="WD" evidence="3">
    <location>
        <begin position="651"/>
        <end position="692"/>
    </location>
</feature>
<dbReference type="SUPFAM" id="SSF52540">
    <property type="entry name" value="P-loop containing nucleoside triphosphate hydrolases"/>
    <property type="match status" value="1"/>
</dbReference>
<feature type="repeat" description="WD" evidence="3">
    <location>
        <begin position="903"/>
        <end position="944"/>
    </location>
</feature>
<dbReference type="Pfam" id="PF00400">
    <property type="entry name" value="WD40"/>
    <property type="match status" value="5"/>
</dbReference>
<feature type="repeat" description="WD" evidence="3">
    <location>
        <begin position="1071"/>
        <end position="1112"/>
    </location>
</feature>
<dbReference type="InterPro" id="IPR020472">
    <property type="entry name" value="WD40_PAC1"/>
</dbReference>
<feature type="repeat" description="WD" evidence="3">
    <location>
        <begin position="1029"/>
        <end position="1070"/>
    </location>
</feature>
<sequence length="1187" mass="131108">MNLLKPKRSRGVILTREGWQKFQQAKLALEILEKAGNKFTLEELSDRTGLTTVTLGRVISCKEAVDKRTLVSLFMSFNLELQKSDYINPNQVNTNENLEEQLEVQVTPKRQDLKEAICVSVFYGRIEEIANLEQWILEDRCRVVALLGMGGIGKTSLAVKLATQIQDRFEYVRWISLRDAPPVETVLAQAIQFLSDEQEINLPESTGERISRLLFYLRSSRCLLILDNAESILCSGSRAGQYQEGYEGYGELLKRVGETPHNSCLLLTSREKPKDLVPLEGKGLLVRSLPLNGLKATDGEKIFKIKGVSGAIEELEVLVDRYAGNALALKIVATTIQDVFDGSVSEFLKHSTVVFGDIHELLEQQFERLIDLEQAIVYWLAINREPVSLSELRSDFVTPVSPAKFIEAVESLSRRSLVEKTEALFTLQPVVMEYVTERLVAQVCLEICSEKIALFNSYALMKAQGKDYVKDTQIRLILKPVSDRLLSILRTKKSLEKQLNKIRVTLQEQSPLEPGYAAGNILNLLCHLETDLSGYDFSNLSVWQADLQRVKLHDVNFQNADLAKSSFAETFGGVASVAFSPDGKLLAMGDSNGEIRLYQVADGKPVLTCQAHNNWVTSLAFSPDGSTLASGSSDSKVKLWEIATGQCLHTLQGHENEVWSVAWSPDGNILASGSDDFSIRLWSVRNGNCLKIFQGHTNHVVSIVFSPDGKMLASGSADNTIRLWNINTGQCFKTFEGHTNPIRLITFSPDGQTLASGSEDRTVKLWDLGSGQCLKTFQGHVNGVWSVAFNPQGNLLASGSLDQTVKLWDVSTGECRKTFQGHSSWVFSVAFSPQGDFLASGSRDQTVRLWNVNTGLCCKTFQGYTNQILSVAFCPDGQTIASGSHDSSVRLWDAGTGQTLKTFQGHQAAVQSVAWSPDGQTLASGSQDSSVRLWDVGTGQALRTFQGHRAAIWSIAWSPDSQTLVSSSEDQTIKLWDVSTGQALRTFQGHRAAIWSVAFSPCGRMLASGSLDQTLKLWDVSTDECIKTLEGHTNWIWSVAWSQDGELIASTSPDGTLRLWSVSTGECKRIIQVDTGWLQLVAFSPDSQTLASSSQDYTLKLWNVSNGECFKTLLGHTGWVWSVAWSQDNQTLASGSDDETVRLWDVKTGERVKTLRSEKLYESMNIIGITGLTPETVATLKVLGAVN</sequence>
<dbReference type="Proteomes" id="UP000031532">
    <property type="component" value="Unassembled WGS sequence"/>
</dbReference>
<accession>A0A9X5E7C4</accession>
<dbReference type="OrthoDB" id="567898at2"/>
<keyword evidence="6" id="KW-1185">Reference proteome</keyword>
<feature type="domain" description="NB-ARC" evidence="4">
    <location>
        <begin position="129"/>
        <end position="227"/>
    </location>
</feature>
<evidence type="ECO:0000259" key="4">
    <source>
        <dbReference type="Pfam" id="PF00931"/>
    </source>
</evidence>
<dbReference type="PRINTS" id="PR00364">
    <property type="entry name" value="DISEASERSIST"/>
</dbReference>
<dbReference type="AlphaFoldDB" id="A0A9X5E7C4"/>
<proteinExistence type="predicted"/>
<dbReference type="PROSITE" id="PS50082">
    <property type="entry name" value="WD_REPEATS_2"/>
    <property type="match status" value="14"/>
</dbReference>
<keyword evidence="1 3" id="KW-0853">WD repeat</keyword>
<dbReference type="Gene3D" id="3.40.50.300">
    <property type="entry name" value="P-loop containing nucleotide triphosphate hydrolases"/>
    <property type="match status" value="1"/>
</dbReference>
<dbReference type="InterPro" id="IPR011047">
    <property type="entry name" value="Quinoprotein_ADH-like_sf"/>
</dbReference>
<dbReference type="Pfam" id="PF00931">
    <property type="entry name" value="NB-ARC"/>
    <property type="match status" value="1"/>
</dbReference>
<evidence type="ECO:0000256" key="2">
    <source>
        <dbReference type="ARBA" id="ARBA00022737"/>
    </source>
</evidence>
<dbReference type="Gene3D" id="2.160.20.80">
    <property type="entry name" value="E3 ubiquitin-protein ligase SopA"/>
    <property type="match status" value="1"/>
</dbReference>
<dbReference type="InterPro" id="IPR019775">
    <property type="entry name" value="WD40_repeat_CS"/>
</dbReference>
<feature type="repeat" description="WD" evidence="3">
    <location>
        <begin position="609"/>
        <end position="650"/>
    </location>
</feature>
<feature type="repeat" description="WD" evidence="3">
    <location>
        <begin position="819"/>
        <end position="860"/>
    </location>
</feature>
<feature type="repeat" description="WD" evidence="3">
    <location>
        <begin position="693"/>
        <end position="734"/>
    </location>
</feature>
<feature type="repeat" description="WD" evidence="3">
    <location>
        <begin position="567"/>
        <end position="608"/>
    </location>
</feature>
<comment type="caution">
    <text evidence="5">The sequence shown here is derived from an EMBL/GenBank/DDBJ whole genome shotgun (WGS) entry which is preliminary data.</text>
</comment>
<reference evidence="5 6" key="1">
    <citation type="journal article" date="2015" name="Genome Announc.">
        <title>Draft Genome Sequence of the Terrestrial Cyanobacterium Scytonema millei VB511283, Isolated from Eastern India.</title>
        <authorList>
            <person name="Sen D."/>
            <person name="Chandrababunaidu M.M."/>
            <person name="Singh D."/>
            <person name="Sanghi N."/>
            <person name="Ghorai A."/>
            <person name="Mishra G.P."/>
            <person name="Madduluri M."/>
            <person name="Adhikary S.P."/>
            <person name="Tripathy S."/>
        </authorList>
    </citation>
    <scope>NUCLEOTIDE SEQUENCE [LARGE SCALE GENOMIC DNA]</scope>
    <source>
        <strain evidence="5 6">VB511283</strain>
    </source>
</reference>
<feature type="repeat" description="WD" evidence="3">
    <location>
        <begin position="861"/>
        <end position="902"/>
    </location>
</feature>
<dbReference type="CDD" id="cd00200">
    <property type="entry name" value="WD40"/>
    <property type="match status" value="2"/>
</dbReference>
<dbReference type="EMBL" id="JTJC03000004">
    <property type="protein sequence ID" value="NHC36123.1"/>
    <property type="molecule type" value="Genomic_DNA"/>
</dbReference>
<protein>
    <recommendedName>
        <fullName evidence="4">NB-ARC domain-containing protein</fullName>
    </recommendedName>
</protein>
<dbReference type="PRINTS" id="PR00320">
    <property type="entry name" value="GPROTEINBRPT"/>
</dbReference>
<feature type="repeat" description="WD" evidence="3">
    <location>
        <begin position="735"/>
        <end position="776"/>
    </location>
</feature>
<feature type="repeat" description="WD" evidence="3">
    <location>
        <begin position="945"/>
        <end position="986"/>
    </location>
</feature>
<keyword evidence="2" id="KW-0677">Repeat</keyword>
<dbReference type="Gene3D" id="2.130.10.10">
    <property type="entry name" value="YVTN repeat-like/Quinoprotein amine dehydrogenase"/>
    <property type="match status" value="7"/>
</dbReference>
<dbReference type="InterPro" id="IPR027417">
    <property type="entry name" value="P-loop_NTPase"/>
</dbReference>
<dbReference type="InterPro" id="IPR001680">
    <property type="entry name" value="WD40_rpt"/>
</dbReference>
<dbReference type="PROSITE" id="PS50294">
    <property type="entry name" value="WD_REPEATS_REGION"/>
    <property type="match status" value="13"/>
</dbReference>
<dbReference type="InterPro" id="IPR036322">
    <property type="entry name" value="WD40_repeat_dom_sf"/>
</dbReference>
<dbReference type="SUPFAM" id="SSF50978">
    <property type="entry name" value="WD40 repeat-like"/>
    <property type="match status" value="1"/>
</dbReference>
<organism evidence="5 6">
    <name type="scientific">Scytonema millei VB511283</name>
    <dbReference type="NCBI Taxonomy" id="1245923"/>
    <lineage>
        <taxon>Bacteria</taxon>
        <taxon>Bacillati</taxon>
        <taxon>Cyanobacteriota</taxon>
        <taxon>Cyanophyceae</taxon>
        <taxon>Nostocales</taxon>
        <taxon>Scytonemataceae</taxon>
        <taxon>Scytonema</taxon>
    </lineage>
</organism>
<dbReference type="PANTHER" id="PTHR19879:SF9">
    <property type="entry name" value="TRANSCRIPTION INITIATION FACTOR TFIID SUBUNIT 5"/>
    <property type="match status" value="1"/>
</dbReference>
<evidence type="ECO:0000313" key="5">
    <source>
        <dbReference type="EMBL" id="NHC36123.1"/>
    </source>
</evidence>
<gene>
    <name evidence="5" type="ORF">QH73_0015970</name>
</gene>